<name>A0A4Z2F0K7_9TELE</name>
<dbReference type="EMBL" id="SRLO01001914">
    <property type="protein sequence ID" value="TNN34669.1"/>
    <property type="molecule type" value="Genomic_DNA"/>
</dbReference>
<evidence type="ECO:0000313" key="1">
    <source>
        <dbReference type="EMBL" id="TNN34669.1"/>
    </source>
</evidence>
<comment type="caution">
    <text evidence="1">The sequence shown here is derived from an EMBL/GenBank/DDBJ whole genome shotgun (WGS) entry which is preliminary data.</text>
</comment>
<dbReference type="Proteomes" id="UP000314294">
    <property type="component" value="Unassembled WGS sequence"/>
</dbReference>
<dbReference type="AlphaFoldDB" id="A0A4Z2F0K7"/>
<proteinExistence type="predicted"/>
<evidence type="ECO:0000313" key="2">
    <source>
        <dbReference type="Proteomes" id="UP000314294"/>
    </source>
</evidence>
<sequence length="73" mass="7930">MTPNDLLLKRLVGIWLNAAAELLKPSGTAQPWATGDISNSDDTEIISYTSPNGNYNFLAHIPREAADRSCTIV</sequence>
<reference evidence="1 2" key="1">
    <citation type="submission" date="2019-03" db="EMBL/GenBank/DDBJ databases">
        <title>First draft genome of Liparis tanakae, snailfish: a comprehensive survey of snailfish specific genes.</title>
        <authorList>
            <person name="Kim W."/>
            <person name="Song I."/>
            <person name="Jeong J.-H."/>
            <person name="Kim D."/>
            <person name="Kim S."/>
            <person name="Ryu S."/>
            <person name="Song J.Y."/>
            <person name="Lee S.K."/>
        </authorList>
    </citation>
    <scope>NUCLEOTIDE SEQUENCE [LARGE SCALE GENOMIC DNA]</scope>
    <source>
        <tissue evidence="1">Muscle</tissue>
    </source>
</reference>
<keyword evidence="2" id="KW-1185">Reference proteome</keyword>
<protein>
    <submittedName>
        <fullName evidence="1">Uncharacterized protein</fullName>
    </submittedName>
</protein>
<organism evidence="1 2">
    <name type="scientific">Liparis tanakae</name>
    <name type="common">Tanaka's snailfish</name>
    <dbReference type="NCBI Taxonomy" id="230148"/>
    <lineage>
        <taxon>Eukaryota</taxon>
        <taxon>Metazoa</taxon>
        <taxon>Chordata</taxon>
        <taxon>Craniata</taxon>
        <taxon>Vertebrata</taxon>
        <taxon>Euteleostomi</taxon>
        <taxon>Actinopterygii</taxon>
        <taxon>Neopterygii</taxon>
        <taxon>Teleostei</taxon>
        <taxon>Neoteleostei</taxon>
        <taxon>Acanthomorphata</taxon>
        <taxon>Eupercaria</taxon>
        <taxon>Perciformes</taxon>
        <taxon>Cottioidei</taxon>
        <taxon>Cottales</taxon>
        <taxon>Liparidae</taxon>
        <taxon>Liparis</taxon>
    </lineage>
</organism>
<accession>A0A4Z2F0K7</accession>
<gene>
    <name evidence="1" type="ORF">EYF80_055162</name>
</gene>